<dbReference type="GO" id="GO:0051301">
    <property type="term" value="P:cell division"/>
    <property type="evidence" value="ECO:0007669"/>
    <property type="project" value="UniProtKB-KW"/>
</dbReference>
<dbReference type="RefSeq" id="WP_048358190.1">
    <property type="nucleotide sequence ID" value="NZ_FNUD01000002.1"/>
</dbReference>
<reference evidence="5" key="1">
    <citation type="submission" date="2016-10" db="EMBL/GenBank/DDBJ databases">
        <authorList>
            <person name="Varghese N."/>
            <person name="Submissions S."/>
        </authorList>
    </citation>
    <scope>NUCLEOTIDE SEQUENCE [LARGE SCALE GENOMIC DNA]</scope>
    <source>
        <strain evidence="5">LMG 25555</strain>
    </source>
</reference>
<comment type="cofactor">
    <cofactor evidence="3">
        <name>FAD</name>
        <dbReference type="ChEBI" id="CHEBI:57692"/>
    </cofactor>
</comment>
<dbReference type="Proteomes" id="UP000183613">
    <property type="component" value="Unassembled WGS sequence"/>
</dbReference>
<accession>A0A0J6GEK5</accession>
<sequence>MGTLEVLENLSLYLESEKIWYRKNYNIKFETFYKTGGNVNTYICPNSVSDLIKATKYLIQKKIEFKTIGFTSNVLLFDEIEYSVILSTKNVVGIEVADGYIDVEGGYSLQDFVRVAVIHSAKGFEGLEGIPGSVGGGVFMNAGAYGYSISDKIISVEYIDEAGNIKTAPKEMCKFNYRTSTFKGTRNIITRVRFKIETGDQEEIADKIEAFHIARHSYQEFCYPNLGSMFSVNGNFYQEIIRNETKLYNAAFILTKLLYKNPITKFFNRKKPNNTPLNWLLAKKISVNNYTPSKKSMNIFINRGTSPIGDSLDYMIEIKKRLGSRFHIENELILEPSVAIKPEFIETYKKIKANLIN</sequence>
<dbReference type="GO" id="GO:0071949">
    <property type="term" value="F:FAD binding"/>
    <property type="evidence" value="ECO:0007669"/>
    <property type="project" value="InterPro"/>
</dbReference>
<dbReference type="InterPro" id="IPR016167">
    <property type="entry name" value="FAD-bd_PCMH_sub1"/>
</dbReference>
<keyword evidence="3" id="KW-0560">Oxidoreductase</keyword>
<comment type="similarity">
    <text evidence="1 3">Belongs to the MurB family.</text>
</comment>
<comment type="caution">
    <text evidence="3">Lacks conserved residue(s) required for the propagation of feature annotation.</text>
</comment>
<keyword evidence="3" id="KW-0133">Cell shape</keyword>
<dbReference type="PANTHER" id="PTHR21071:SF4">
    <property type="entry name" value="UDP-N-ACETYLENOLPYRUVOYLGLUCOSAMINE REDUCTASE"/>
    <property type="match status" value="1"/>
</dbReference>
<keyword evidence="3" id="KW-0521">NADP</keyword>
<evidence type="ECO:0000313" key="5">
    <source>
        <dbReference type="EMBL" id="SEE92125.1"/>
    </source>
</evidence>
<feature type="active site" evidence="3">
    <location>
        <position position="178"/>
    </location>
</feature>
<comment type="subcellular location">
    <subcellularLocation>
        <location evidence="3">Cytoplasm</location>
    </subcellularLocation>
</comment>
<evidence type="ECO:0000259" key="4">
    <source>
        <dbReference type="PROSITE" id="PS51387"/>
    </source>
</evidence>
<protein>
    <recommendedName>
        <fullName evidence="3">UDP-N-acetylenolpyruvoylglucosamine reductase</fullName>
        <ecNumber evidence="3">1.3.1.98</ecNumber>
    </recommendedName>
    <alternativeName>
        <fullName evidence="3">UDP-N-acetylmuramate dehydrogenase</fullName>
    </alternativeName>
</protein>
<dbReference type="EMBL" id="FNUD01000002">
    <property type="protein sequence ID" value="SEE92125.1"/>
    <property type="molecule type" value="Genomic_DNA"/>
</dbReference>
<dbReference type="InterPro" id="IPR036318">
    <property type="entry name" value="FAD-bd_PCMH-like_sf"/>
</dbReference>
<keyword evidence="3" id="KW-0132">Cell division</keyword>
<comment type="catalytic activity">
    <reaction evidence="3">
        <text>UDP-N-acetyl-alpha-D-muramate + NADP(+) = UDP-N-acetyl-3-O-(1-carboxyvinyl)-alpha-D-glucosamine + NADPH + H(+)</text>
        <dbReference type="Rhea" id="RHEA:12248"/>
        <dbReference type="ChEBI" id="CHEBI:15378"/>
        <dbReference type="ChEBI" id="CHEBI:57783"/>
        <dbReference type="ChEBI" id="CHEBI:58349"/>
        <dbReference type="ChEBI" id="CHEBI:68483"/>
        <dbReference type="ChEBI" id="CHEBI:70757"/>
        <dbReference type="EC" id="1.3.1.98"/>
    </reaction>
</comment>
<dbReference type="GO" id="GO:0009252">
    <property type="term" value="P:peptidoglycan biosynthetic process"/>
    <property type="evidence" value="ECO:0007669"/>
    <property type="project" value="UniProtKB-UniRule"/>
</dbReference>
<dbReference type="InterPro" id="IPR016169">
    <property type="entry name" value="FAD-bd_PCMH_sub2"/>
</dbReference>
<dbReference type="InterPro" id="IPR006094">
    <property type="entry name" value="Oxid_FAD_bind_N"/>
</dbReference>
<keyword evidence="3" id="KW-0961">Cell wall biogenesis/degradation</keyword>
<comment type="pathway">
    <text evidence="3">Cell wall biogenesis; peptidoglycan biosynthesis.</text>
</comment>
<keyword evidence="3" id="KW-0573">Peptidoglycan synthesis</keyword>
<dbReference type="GO" id="GO:0008360">
    <property type="term" value="P:regulation of cell shape"/>
    <property type="evidence" value="ECO:0007669"/>
    <property type="project" value="UniProtKB-KW"/>
</dbReference>
<keyword evidence="3" id="KW-0131">Cell cycle</keyword>
<dbReference type="GO" id="GO:0008762">
    <property type="term" value="F:UDP-N-acetylmuramate dehydrogenase activity"/>
    <property type="evidence" value="ECO:0007669"/>
    <property type="project" value="UniProtKB-UniRule"/>
</dbReference>
<dbReference type="UniPathway" id="UPA00219"/>
<dbReference type="AlphaFoldDB" id="A0A0J6GEK5"/>
<keyword evidence="3" id="KW-0285">Flavoprotein</keyword>
<name>A0A0J6GEK5_PSEDM</name>
<keyword evidence="2 3" id="KW-0274">FAD</keyword>
<evidence type="ECO:0000256" key="3">
    <source>
        <dbReference type="HAMAP-Rule" id="MF_00037"/>
    </source>
</evidence>
<keyword evidence="6" id="KW-1185">Reference proteome</keyword>
<gene>
    <name evidence="3" type="primary">murB</name>
    <name evidence="5" type="ORF">SAMN04489800_2843</name>
</gene>
<organism evidence="5 6">
    <name type="scientific">Pseudomonas deceptionensis</name>
    <dbReference type="NCBI Taxonomy" id="882211"/>
    <lineage>
        <taxon>Bacteria</taxon>
        <taxon>Pseudomonadati</taxon>
        <taxon>Pseudomonadota</taxon>
        <taxon>Gammaproteobacteria</taxon>
        <taxon>Pseudomonadales</taxon>
        <taxon>Pseudomonadaceae</taxon>
        <taxon>Pseudomonas</taxon>
    </lineage>
</organism>
<dbReference type="HAMAP" id="MF_00037">
    <property type="entry name" value="MurB"/>
    <property type="match status" value="1"/>
</dbReference>
<feature type="active site" description="Proton donor" evidence="3">
    <location>
        <position position="228"/>
    </location>
</feature>
<dbReference type="InterPro" id="IPR003170">
    <property type="entry name" value="MurB"/>
</dbReference>
<feature type="domain" description="FAD-binding PCMH-type" evidence="4">
    <location>
        <begin position="35"/>
        <end position="199"/>
    </location>
</feature>
<dbReference type="GO" id="GO:0071555">
    <property type="term" value="P:cell wall organization"/>
    <property type="evidence" value="ECO:0007669"/>
    <property type="project" value="UniProtKB-KW"/>
</dbReference>
<comment type="function">
    <text evidence="3">Cell wall formation.</text>
</comment>
<dbReference type="SUPFAM" id="SSF56176">
    <property type="entry name" value="FAD-binding/transporter-associated domain-like"/>
    <property type="match status" value="1"/>
</dbReference>
<proteinExistence type="inferred from homology"/>
<dbReference type="EC" id="1.3.1.98" evidence="3"/>
<dbReference type="Pfam" id="PF01565">
    <property type="entry name" value="FAD_binding_4"/>
    <property type="match status" value="1"/>
</dbReference>
<comment type="caution">
    <text evidence="5">The sequence shown here is derived from an EMBL/GenBank/DDBJ whole genome shotgun (WGS) entry which is preliminary data.</text>
</comment>
<dbReference type="PATRIC" id="fig|882211.3.peg.227"/>
<dbReference type="PROSITE" id="PS51387">
    <property type="entry name" value="FAD_PCMH"/>
    <property type="match status" value="1"/>
</dbReference>
<dbReference type="GO" id="GO:0005829">
    <property type="term" value="C:cytosol"/>
    <property type="evidence" value="ECO:0007669"/>
    <property type="project" value="TreeGrafter"/>
</dbReference>
<dbReference type="InterPro" id="IPR016166">
    <property type="entry name" value="FAD-bd_PCMH"/>
</dbReference>
<evidence type="ECO:0000313" key="6">
    <source>
        <dbReference type="Proteomes" id="UP000183613"/>
    </source>
</evidence>
<dbReference type="PANTHER" id="PTHR21071">
    <property type="entry name" value="UDP-N-ACETYLENOLPYRUVOYLGLUCOSAMINE REDUCTASE"/>
    <property type="match status" value="1"/>
</dbReference>
<keyword evidence="3" id="KW-0963">Cytoplasm</keyword>
<dbReference type="Gene3D" id="3.30.43.10">
    <property type="entry name" value="Uridine Diphospho-n-acetylenolpyruvylglucosamine Reductase, domain 2"/>
    <property type="match status" value="1"/>
</dbReference>
<evidence type="ECO:0000256" key="2">
    <source>
        <dbReference type="ARBA" id="ARBA00022827"/>
    </source>
</evidence>
<evidence type="ECO:0000256" key="1">
    <source>
        <dbReference type="ARBA" id="ARBA00010485"/>
    </source>
</evidence>
<dbReference type="Gene3D" id="3.30.465.10">
    <property type="match status" value="1"/>
</dbReference>
<dbReference type="OrthoDB" id="9804753at2"/>